<name>A0A433SAR5_9BURK</name>
<dbReference type="GO" id="GO:0016874">
    <property type="term" value="F:ligase activity"/>
    <property type="evidence" value="ECO:0007669"/>
    <property type="project" value="UniProtKB-KW"/>
</dbReference>
<dbReference type="EMBL" id="PQSP01000009">
    <property type="protein sequence ID" value="RUS65837.1"/>
    <property type="molecule type" value="Genomic_DNA"/>
</dbReference>
<gene>
    <name evidence="3" type="ORF">CUZ56_02682</name>
</gene>
<dbReference type="Proteomes" id="UP000286947">
    <property type="component" value="Unassembled WGS sequence"/>
</dbReference>
<dbReference type="GO" id="GO:0070566">
    <property type="term" value="F:adenylyltransferase activity"/>
    <property type="evidence" value="ECO:0007669"/>
    <property type="project" value="TreeGrafter"/>
</dbReference>
<evidence type="ECO:0000259" key="2">
    <source>
        <dbReference type="Pfam" id="PF00501"/>
    </source>
</evidence>
<dbReference type="InterPro" id="IPR042099">
    <property type="entry name" value="ANL_N_sf"/>
</dbReference>
<dbReference type="SUPFAM" id="SSF56801">
    <property type="entry name" value="Acetyl-CoA synthetase-like"/>
    <property type="match status" value="1"/>
</dbReference>
<evidence type="ECO:0000313" key="3">
    <source>
        <dbReference type="EMBL" id="RUS65837.1"/>
    </source>
</evidence>
<keyword evidence="3" id="KW-0808">Transferase</keyword>
<dbReference type="GO" id="GO:0005886">
    <property type="term" value="C:plasma membrane"/>
    <property type="evidence" value="ECO:0007669"/>
    <property type="project" value="TreeGrafter"/>
</dbReference>
<dbReference type="OrthoDB" id="8826085at2"/>
<dbReference type="PANTHER" id="PTHR22754:SF32">
    <property type="entry name" value="DISCO-INTERACTING PROTEIN 2"/>
    <property type="match status" value="1"/>
</dbReference>
<dbReference type="EC" id="6.2.1.51" evidence="3"/>
<sequence length="568" mass="61283">MTTPRHPAQKAGGFDTLAQALDYAAQGQNGLRFFSTSGAVTSEYTYAQLRQHALQMATVLAQKKLPRGSRIALLAETRLEFIALFFACQYLGLLPCPLPFTLFAAGRDAYTQKLVLLLQAAQASLLVTPASIEPVAQAAGEQLQITVVSYEALAQQAAASPALNRDAPLQADDAAYIQFSSGSTSNPTGVLITQRAVAANIAAILREGMQITPEDRAFSWLPYYHDMGLVGFVLAPISGQVPIDYLPPASFARRPALWLELLSALHSTITYAPGFAYALAAKRLDPDSRLDLSALRIAGIGGDMIHAATLKTFAQQMARYGFRLNAFAPSYGLAEATLAVTMTRPDQPPLIKHFTHTGHQQELVSCGPPLPGYEIRIVPMPCDGISSAQPPSPADPVGEIWVKGPSIAEPNLIADQRQTTMDKDGFIATGDLGFVYENQLFVTGRSKDLIIIRGRNIWAQDVEWTVAACDHAIRPQHVCAIGVPADNSNNDGESEGERLVILVQNHLSDPQQRAQLQQRLLQAVSAAYGVAATVLWVEPHQLTLTSSGKLARQAIRARFLSGTLSIIN</sequence>
<keyword evidence="4" id="KW-1185">Reference proteome</keyword>
<dbReference type="InterPro" id="IPR000873">
    <property type="entry name" value="AMP-dep_synth/lig_dom"/>
</dbReference>
<comment type="caution">
    <text evidence="3">The sequence shown here is derived from an EMBL/GenBank/DDBJ whole genome shotgun (WGS) entry which is preliminary data.</text>
</comment>
<dbReference type="Pfam" id="PF00501">
    <property type="entry name" value="AMP-binding"/>
    <property type="match status" value="1"/>
</dbReference>
<proteinExistence type="inferred from homology"/>
<accession>A0A433SAR5</accession>
<evidence type="ECO:0000256" key="1">
    <source>
        <dbReference type="ARBA" id="ARBA00006432"/>
    </source>
</evidence>
<dbReference type="Gene3D" id="3.40.50.12780">
    <property type="entry name" value="N-terminal domain of ligase-like"/>
    <property type="match status" value="1"/>
</dbReference>
<comment type="similarity">
    <text evidence="1">Belongs to the ATP-dependent AMP-binding enzyme family.</text>
</comment>
<dbReference type="AlphaFoldDB" id="A0A433SAR5"/>
<dbReference type="RefSeq" id="WP_126980840.1">
    <property type="nucleotide sequence ID" value="NZ_PQSP01000009.1"/>
</dbReference>
<dbReference type="InterPro" id="IPR045851">
    <property type="entry name" value="AMP-bd_C_sf"/>
</dbReference>
<evidence type="ECO:0000313" key="4">
    <source>
        <dbReference type="Proteomes" id="UP000286947"/>
    </source>
</evidence>
<feature type="domain" description="AMP-dependent synthetase/ligase" evidence="2">
    <location>
        <begin position="41"/>
        <end position="408"/>
    </location>
</feature>
<dbReference type="Gene3D" id="3.30.300.30">
    <property type="match status" value="1"/>
</dbReference>
<keyword evidence="3" id="KW-0548">Nucleotidyltransferase</keyword>
<organism evidence="3 4">
    <name type="scientific">Saezia sanguinis</name>
    <dbReference type="NCBI Taxonomy" id="1965230"/>
    <lineage>
        <taxon>Bacteria</taxon>
        <taxon>Pseudomonadati</taxon>
        <taxon>Pseudomonadota</taxon>
        <taxon>Betaproteobacteria</taxon>
        <taxon>Burkholderiales</taxon>
        <taxon>Saeziaceae</taxon>
        <taxon>Saezia</taxon>
    </lineage>
</organism>
<reference evidence="3 4" key="1">
    <citation type="submission" date="2018-01" db="EMBL/GenBank/DDBJ databases">
        <title>Saezia sanguinis gen. nov., sp. nov., in the order Burkholderiales isolated from human blood.</title>
        <authorList>
            <person name="Medina-Pascual M.J."/>
            <person name="Valdezate S."/>
            <person name="Monzon S."/>
            <person name="Cuesta I."/>
            <person name="Carrasco G."/>
            <person name="Villalon P."/>
            <person name="Saez-Nieto J.A."/>
        </authorList>
    </citation>
    <scope>NUCLEOTIDE SEQUENCE [LARGE SCALE GENOMIC DNA]</scope>
    <source>
        <strain evidence="3 4">CNM695-12</strain>
    </source>
</reference>
<protein>
    <submittedName>
        <fullName evidence="3">4-hydroxyphenylalkanoate adenylyltransferase</fullName>
        <ecNumber evidence="3">6.2.1.51</ecNumber>
    </submittedName>
</protein>
<dbReference type="PANTHER" id="PTHR22754">
    <property type="entry name" value="DISCO-INTERACTING PROTEIN 2 DIP2 -RELATED"/>
    <property type="match status" value="1"/>
</dbReference>
<keyword evidence="3" id="KW-0436">Ligase</keyword>
<dbReference type="GO" id="GO:0006633">
    <property type="term" value="P:fatty acid biosynthetic process"/>
    <property type="evidence" value="ECO:0007669"/>
    <property type="project" value="TreeGrafter"/>
</dbReference>